<accession>A0A3M6UA75</accession>
<sequence>MERLSPIVQVVQNDHCQIRPGSTGFISLATKPRMPKVQKLRWEKDKRSMEWLKRIRQINSTLALDSQPEIVLDQEFFHNPKLTNETLRTESRSDTTDGIFHSEPFLYDPEIADNSQGRKPDSAYISQISKSICMSANPKGNCDDFDGNLTSVMGYSSKYDQVPEKNSSPPGGLFESKDNQKAKRKTSFEYIQGVSMLQYGHNSEEFRR</sequence>
<evidence type="ECO:0000313" key="2">
    <source>
        <dbReference type="EMBL" id="RMX50553.1"/>
    </source>
</evidence>
<keyword evidence="3" id="KW-1185">Reference proteome</keyword>
<dbReference type="EMBL" id="RCHS01001937">
    <property type="protein sequence ID" value="RMX50553.1"/>
    <property type="molecule type" value="Genomic_DNA"/>
</dbReference>
<protein>
    <submittedName>
        <fullName evidence="2">Uncharacterized protein</fullName>
    </submittedName>
</protein>
<proteinExistence type="predicted"/>
<gene>
    <name evidence="2" type="ORF">pdam_00008740</name>
</gene>
<evidence type="ECO:0000313" key="3">
    <source>
        <dbReference type="Proteomes" id="UP000275408"/>
    </source>
</evidence>
<reference evidence="2 3" key="1">
    <citation type="journal article" date="2018" name="Sci. Rep.">
        <title>Comparative analysis of the Pocillopora damicornis genome highlights role of immune system in coral evolution.</title>
        <authorList>
            <person name="Cunning R."/>
            <person name="Bay R.A."/>
            <person name="Gillette P."/>
            <person name="Baker A.C."/>
            <person name="Traylor-Knowles N."/>
        </authorList>
    </citation>
    <scope>NUCLEOTIDE SEQUENCE [LARGE SCALE GENOMIC DNA]</scope>
    <source>
        <strain evidence="2">RSMAS</strain>
        <tissue evidence="2">Whole animal</tissue>
    </source>
</reference>
<dbReference type="AlphaFoldDB" id="A0A3M6UA75"/>
<organism evidence="2 3">
    <name type="scientific">Pocillopora damicornis</name>
    <name type="common">Cauliflower coral</name>
    <name type="synonym">Millepora damicornis</name>
    <dbReference type="NCBI Taxonomy" id="46731"/>
    <lineage>
        <taxon>Eukaryota</taxon>
        <taxon>Metazoa</taxon>
        <taxon>Cnidaria</taxon>
        <taxon>Anthozoa</taxon>
        <taxon>Hexacorallia</taxon>
        <taxon>Scleractinia</taxon>
        <taxon>Astrocoeniina</taxon>
        <taxon>Pocilloporidae</taxon>
        <taxon>Pocillopora</taxon>
    </lineage>
</organism>
<name>A0A3M6UA75_POCDA</name>
<comment type="caution">
    <text evidence="2">The sequence shown here is derived from an EMBL/GenBank/DDBJ whole genome shotgun (WGS) entry which is preliminary data.</text>
</comment>
<dbReference type="Proteomes" id="UP000275408">
    <property type="component" value="Unassembled WGS sequence"/>
</dbReference>
<feature type="region of interest" description="Disordered" evidence="1">
    <location>
        <begin position="160"/>
        <end position="185"/>
    </location>
</feature>
<evidence type="ECO:0000256" key="1">
    <source>
        <dbReference type="SAM" id="MobiDB-lite"/>
    </source>
</evidence>